<dbReference type="PANTHER" id="PTHR37729">
    <property type="entry name" value="NEUROFILAMENT PROTEIN-LIKE PROTEIN"/>
    <property type="match status" value="1"/>
</dbReference>
<feature type="compositionally biased region" description="Basic and acidic residues" evidence="1">
    <location>
        <begin position="59"/>
        <end position="89"/>
    </location>
</feature>
<feature type="compositionally biased region" description="Basic and acidic residues" evidence="1">
    <location>
        <begin position="418"/>
        <end position="432"/>
    </location>
</feature>
<feature type="compositionally biased region" description="Basic and acidic residues" evidence="1">
    <location>
        <begin position="749"/>
        <end position="811"/>
    </location>
</feature>
<feature type="compositionally biased region" description="Basic and acidic residues" evidence="1">
    <location>
        <begin position="327"/>
        <end position="338"/>
    </location>
</feature>
<feature type="region of interest" description="Disordered" evidence="1">
    <location>
        <begin position="384"/>
        <end position="522"/>
    </location>
</feature>
<feature type="compositionally biased region" description="Basic and acidic residues" evidence="1">
    <location>
        <begin position="33"/>
        <end position="49"/>
    </location>
</feature>
<feature type="compositionally biased region" description="Basic and acidic residues" evidence="1">
    <location>
        <begin position="697"/>
        <end position="711"/>
    </location>
</feature>
<feature type="region of interest" description="Disordered" evidence="1">
    <location>
        <begin position="237"/>
        <end position="357"/>
    </location>
</feature>
<dbReference type="PANTHER" id="PTHR37729:SF1">
    <property type="entry name" value="NEUROFILAMENT PROTEIN-LIKE PROTEIN"/>
    <property type="match status" value="1"/>
</dbReference>
<evidence type="ECO:0000313" key="2">
    <source>
        <dbReference type="EMBL" id="KAJ7977795.1"/>
    </source>
</evidence>
<reference evidence="2" key="1">
    <citation type="journal article" date="2023" name="Science">
        <title>Elucidation of the pathway for biosynthesis of saponin adjuvants from the soapbark tree.</title>
        <authorList>
            <person name="Reed J."/>
            <person name="Orme A."/>
            <person name="El-Demerdash A."/>
            <person name="Owen C."/>
            <person name="Martin L.B.B."/>
            <person name="Misra R.C."/>
            <person name="Kikuchi S."/>
            <person name="Rejzek M."/>
            <person name="Martin A.C."/>
            <person name="Harkess A."/>
            <person name="Leebens-Mack J."/>
            <person name="Louveau T."/>
            <person name="Stephenson M.J."/>
            <person name="Osbourn A."/>
        </authorList>
    </citation>
    <scope>NUCLEOTIDE SEQUENCE</scope>
    <source>
        <strain evidence="2">S10</strain>
    </source>
</reference>
<name>A0AAD7QAM2_QUISA</name>
<feature type="region of interest" description="Disordered" evidence="1">
    <location>
        <begin position="1"/>
        <end position="20"/>
    </location>
</feature>
<feature type="region of interest" description="Disordered" evidence="1">
    <location>
        <begin position="623"/>
        <end position="858"/>
    </location>
</feature>
<organism evidence="2 3">
    <name type="scientific">Quillaja saponaria</name>
    <name type="common">Soap bark tree</name>
    <dbReference type="NCBI Taxonomy" id="32244"/>
    <lineage>
        <taxon>Eukaryota</taxon>
        <taxon>Viridiplantae</taxon>
        <taxon>Streptophyta</taxon>
        <taxon>Embryophyta</taxon>
        <taxon>Tracheophyta</taxon>
        <taxon>Spermatophyta</taxon>
        <taxon>Magnoliopsida</taxon>
        <taxon>eudicotyledons</taxon>
        <taxon>Gunneridae</taxon>
        <taxon>Pentapetalae</taxon>
        <taxon>rosids</taxon>
        <taxon>fabids</taxon>
        <taxon>Fabales</taxon>
        <taxon>Quillajaceae</taxon>
        <taxon>Quillaja</taxon>
    </lineage>
</organism>
<dbReference type="AlphaFoldDB" id="A0AAD7QAM2"/>
<keyword evidence="3" id="KW-1185">Reference proteome</keyword>
<gene>
    <name evidence="2" type="ORF">O6P43_007366</name>
</gene>
<feature type="compositionally biased region" description="Low complexity" evidence="1">
    <location>
        <begin position="279"/>
        <end position="289"/>
    </location>
</feature>
<feature type="compositionally biased region" description="Basic and acidic residues" evidence="1">
    <location>
        <begin position="724"/>
        <end position="740"/>
    </location>
</feature>
<feature type="compositionally biased region" description="Basic and acidic residues" evidence="1">
    <location>
        <begin position="658"/>
        <end position="686"/>
    </location>
</feature>
<feature type="region of interest" description="Disordered" evidence="1">
    <location>
        <begin position="33"/>
        <end position="191"/>
    </location>
</feature>
<feature type="compositionally biased region" description="Basic and acidic residues" evidence="1">
    <location>
        <begin position="99"/>
        <end position="121"/>
    </location>
</feature>
<feature type="compositionally biased region" description="Basic and acidic residues" evidence="1">
    <location>
        <begin position="310"/>
        <end position="320"/>
    </location>
</feature>
<accession>A0AAD7QAM2</accession>
<feature type="compositionally biased region" description="Basic and acidic residues" evidence="1">
    <location>
        <begin position="462"/>
        <end position="471"/>
    </location>
</feature>
<feature type="compositionally biased region" description="Polar residues" evidence="1">
    <location>
        <begin position="815"/>
        <end position="827"/>
    </location>
</feature>
<dbReference type="Proteomes" id="UP001163823">
    <property type="component" value="Chromosome 3"/>
</dbReference>
<feature type="compositionally biased region" description="Basic and acidic residues" evidence="1">
    <location>
        <begin position="479"/>
        <end position="518"/>
    </location>
</feature>
<evidence type="ECO:0000256" key="1">
    <source>
        <dbReference type="SAM" id="MobiDB-lite"/>
    </source>
</evidence>
<feature type="compositionally biased region" description="Basic and acidic residues" evidence="1">
    <location>
        <begin position="262"/>
        <end position="278"/>
    </location>
</feature>
<evidence type="ECO:0000313" key="3">
    <source>
        <dbReference type="Proteomes" id="UP001163823"/>
    </source>
</evidence>
<feature type="compositionally biased region" description="Basic and acidic residues" evidence="1">
    <location>
        <begin position="144"/>
        <end position="172"/>
    </location>
</feature>
<proteinExistence type="predicted"/>
<feature type="compositionally biased region" description="Basic and acidic residues" evidence="1">
    <location>
        <begin position="290"/>
        <end position="299"/>
    </location>
</feature>
<dbReference type="EMBL" id="JARAOO010000003">
    <property type="protein sequence ID" value="KAJ7977795.1"/>
    <property type="molecule type" value="Genomic_DNA"/>
</dbReference>
<comment type="caution">
    <text evidence="2">The sequence shown here is derived from an EMBL/GenBank/DDBJ whole genome shotgun (WGS) entry which is preliminary data.</text>
</comment>
<feature type="compositionally biased region" description="Low complexity" evidence="1">
    <location>
        <begin position="840"/>
        <end position="849"/>
    </location>
</feature>
<dbReference type="KEGG" id="qsa:O6P43_007366"/>
<feature type="compositionally biased region" description="Polar residues" evidence="1">
    <location>
        <begin position="1"/>
        <end position="11"/>
    </location>
</feature>
<protein>
    <submittedName>
        <fullName evidence="2">GRIP and coiled-coil domain-containing protein</fullName>
    </submittedName>
</protein>
<sequence>MASQTVASDHISNTDEKVEKQVDEVVKAIEKESVSLYKENEEKDDKATEEPSQANPSSKSEEDERDKKVEPVVDEKTINASAKENEKAVEAPILATHLTKSEEEGEDKKAEPAAVEVEKTDYALAEGDDSAAEALSPATLLSKSGEDKQDEPAAVEVEKTDDALPKGDDKAVEGPSPATLLTKLGEGEGEDKKVELAAVEIEKTDNDAAPVLPIQVENEKVDNDSAPVLLVPVVDKLEEEKDPIPDSQETPLTKLEGEGEGEDKKVEPVLVENEKGDNDAAPVLPVPVVDKLEEEKEPIPDSQATPLTKLEGKGEGENKQVEPALVEIEKVDNEKEPTPDSQATLLTKLEGEDKKAEPAVVEIGRSDNDAAPLLPVHVIDKLEEEKEPISDSQTTTVIEPVIDVTKSDPEELLATESNAKETSKEPEKEEKNQQNIVDVPESSPETIEKPSDAVEINIPTESDAKVVKETETSEAGPTEVEKAEPLITEAKKIPGEPKKEPIEKGEEEQPKDISEKPSDGAVEVIPHKELDAEIVKEIGNSKLESVVTDVEEKVGEQLEVTEQIEEKSKDVENKEIPVSETVEVEGSFPETLDDTKLLKEEQTFKEEGTSEIKNSEEISIKEAQPALKDEVESSPGVTLKVGSEDNYKDSSQADVVEELSKEVETKPEQVSVKEETQTVPNEDEKNSSLLNLGQKVDTTKGDKIEPGKPDPVEGNEANTENTEENIKDERSITDSNKVLDEVTTAVNESVKEEHPDSKLELKGEETQKTDVADLEKESVEDIAKKDAQNPEQPTKDSDNTKPAEELPKEVAVKPTQKQSNTILSKVKQSLVKAKKAITGKSPTSKTISTDTKDDIKVK</sequence>